<comment type="subcellular location">
    <subcellularLocation>
        <location evidence="1">Membrane</location>
    </subcellularLocation>
</comment>
<dbReference type="RefSeq" id="WP_149860587.1">
    <property type="nucleotide sequence ID" value="NZ_VUOD01000004.1"/>
</dbReference>
<feature type="transmembrane region" description="Helical" evidence="7">
    <location>
        <begin position="27"/>
        <end position="50"/>
    </location>
</feature>
<dbReference type="AlphaFoldDB" id="A0A5B2Z8Q7"/>
<dbReference type="GO" id="GO:0016791">
    <property type="term" value="F:phosphatase activity"/>
    <property type="evidence" value="ECO:0007669"/>
    <property type="project" value="TreeGrafter"/>
</dbReference>
<dbReference type="InterPro" id="IPR036457">
    <property type="entry name" value="PPM-type-like_dom_sf"/>
</dbReference>
<dbReference type="SMART" id="SM00331">
    <property type="entry name" value="PP2C_SIG"/>
    <property type="match status" value="1"/>
</dbReference>
<dbReference type="Gene3D" id="3.30.450.20">
    <property type="entry name" value="PAS domain"/>
    <property type="match status" value="1"/>
</dbReference>
<dbReference type="Pfam" id="PF22673">
    <property type="entry name" value="MCP-like_PDC_1"/>
    <property type="match status" value="1"/>
</dbReference>
<dbReference type="PANTHER" id="PTHR43156:SF2">
    <property type="entry name" value="STAGE II SPORULATION PROTEIN E"/>
    <property type="match status" value="1"/>
</dbReference>
<dbReference type="CDD" id="cd12913">
    <property type="entry name" value="PDC1_MCP_like"/>
    <property type="match status" value="1"/>
</dbReference>
<keyword evidence="3" id="KW-0808">Transferase</keyword>
<dbReference type="Pfam" id="PF07228">
    <property type="entry name" value="SpoIIE"/>
    <property type="match status" value="1"/>
</dbReference>
<keyword evidence="4" id="KW-0418">Kinase</keyword>
<evidence type="ECO:0000256" key="2">
    <source>
        <dbReference type="ARBA" id="ARBA00022553"/>
    </source>
</evidence>
<name>A0A5B2Z8Q7_9GAMM</name>
<dbReference type="SUPFAM" id="SSF81606">
    <property type="entry name" value="PP2C-like"/>
    <property type="match status" value="1"/>
</dbReference>
<dbReference type="InterPro" id="IPR001932">
    <property type="entry name" value="PPM-type_phosphatase-like_dom"/>
</dbReference>
<dbReference type="InterPro" id="IPR036890">
    <property type="entry name" value="HATPase_C_sf"/>
</dbReference>
<dbReference type="GO" id="GO:0016020">
    <property type="term" value="C:membrane"/>
    <property type="evidence" value="ECO:0007669"/>
    <property type="project" value="UniProtKB-SubCell"/>
</dbReference>
<dbReference type="Proteomes" id="UP000322165">
    <property type="component" value="Unassembled WGS sequence"/>
</dbReference>
<feature type="domain" description="PPM-type phosphatase" evidence="9">
    <location>
        <begin position="441"/>
        <end position="659"/>
    </location>
</feature>
<keyword evidence="5" id="KW-0378">Hydrolase</keyword>
<dbReference type="PROSITE" id="PS51746">
    <property type="entry name" value="PPM_2"/>
    <property type="match status" value="1"/>
</dbReference>
<evidence type="ECO:0000256" key="1">
    <source>
        <dbReference type="ARBA" id="ARBA00004370"/>
    </source>
</evidence>
<dbReference type="InterPro" id="IPR052016">
    <property type="entry name" value="Bact_Sigma-Reg"/>
</dbReference>
<evidence type="ECO:0000256" key="6">
    <source>
        <dbReference type="SAM" id="MobiDB-lite"/>
    </source>
</evidence>
<evidence type="ECO:0000259" key="9">
    <source>
        <dbReference type="PROSITE" id="PS51746"/>
    </source>
</evidence>
<sequence>MDVVADAATAKPARRPLPWQRSLRTRLALWSSLASVLLLLAVAMVFYAALRLVLVQLARDELRNLSEQSARGLQATLDSVQVSGRALTGAAARLGRQPVNLTNLMKATLDADPAIAGVMLIIEPGRLEPGDPGFDWYIRRDGDGLVESSVRALGPEYEDYRVMPWWIRTMTSPDPWWSEPYRNEATANEWFVTYNLALRRSGDPATAEPVGMVSVDVPVWRLRAVLGDAPADGELRPALVTPGGTLAVHADPALAMQAGLQEQVRHGRTELEPLLRAWREGIALELRHELASGPHAGEVRYTVAQPVGDTGWVFGLSVDERWVLASLNRVTFWGVLAGLVGVLLTVLVVQRYSRLIAQPIEDLTRSADHFAQGEFDYPLRHVEREDEVGVMARALDVARDSIKRQMAEIADMGAQRLRMQSELDIARDIQLAMLPRGNELRAGDAHLEVHGLLEPARVVGGDFYNFFQRDDDALWFVIGDVSDKGVPAALFMARALTVLEVAAQLGGSPDRALREAARHLVEGNDTCMFATVLCGVVELRTGMVSLASAAHEPPVLLHADGRRALVPVATEGPLGVDVPAGFPVWRGRLLPGDTLLAYTDGITEAFDPEDRAFGSDRLLAALDPDRNARDQCEALVAAVRGFAGGAPQSDDITVLAVRFKRDADRQQRFCVKAALRPPLPGDPVRQLLAEMDSGLAGHALPMTVLHDLHLVIEEVACNIVHHGAEEGREPALELRATVDQDRLELEFRDDGRPFDPLSAPVPDLDADISDRPIGGLGVHLVRELAEELEYRREAGRNVLRIALHIPPPPDQE</sequence>
<dbReference type="Pfam" id="PF13581">
    <property type="entry name" value="HATPase_c_2"/>
    <property type="match status" value="1"/>
</dbReference>
<keyword evidence="7" id="KW-1133">Transmembrane helix</keyword>
<comment type="caution">
    <text evidence="10">The sequence shown here is derived from an EMBL/GenBank/DDBJ whole genome shotgun (WGS) entry which is preliminary data.</text>
</comment>
<keyword evidence="2" id="KW-0597">Phosphoprotein</keyword>
<dbReference type="Gene3D" id="3.30.565.10">
    <property type="entry name" value="Histidine kinase-like ATPase, C-terminal domain"/>
    <property type="match status" value="1"/>
</dbReference>
<dbReference type="GO" id="GO:0016301">
    <property type="term" value="F:kinase activity"/>
    <property type="evidence" value="ECO:0007669"/>
    <property type="project" value="UniProtKB-KW"/>
</dbReference>
<accession>A0A5B2Z8Q7</accession>
<evidence type="ECO:0000259" key="8">
    <source>
        <dbReference type="PROSITE" id="PS50885"/>
    </source>
</evidence>
<feature type="transmembrane region" description="Helical" evidence="7">
    <location>
        <begin position="330"/>
        <end position="349"/>
    </location>
</feature>
<feature type="domain" description="HAMP" evidence="8">
    <location>
        <begin position="354"/>
        <end position="407"/>
    </location>
</feature>
<reference evidence="10 11" key="2">
    <citation type="submission" date="2019-09" db="EMBL/GenBank/DDBJ databases">
        <authorList>
            <person name="Mazur A."/>
        </authorList>
    </citation>
    <scope>NUCLEOTIDE SEQUENCE [LARGE SCALE GENOMIC DNA]</scope>
    <source>
        <strain evidence="10 11">3729k</strain>
    </source>
</reference>
<dbReference type="InterPro" id="IPR003594">
    <property type="entry name" value="HATPase_dom"/>
</dbReference>
<evidence type="ECO:0000256" key="7">
    <source>
        <dbReference type="SAM" id="Phobius"/>
    </source>
</evidence>
<gene>
    <name evidence="10" type="ORF">F0415_07550</name>
</gene>
<keyword evidence="7" id="KW-0472">Membrane</keyword>
<dbReference type="SUPFAM" id="SSF158472">
    <property type="entry name" value="HAMP domain-like"/>
    <property type="match status" value="1"/>
</dbReference>
<evidence type="ECO:0000256" key="5">
    <source>
        <dbReference type="ARBA" id="ARBA00022801"/>
    </source>
</evidence>
<dbReference type="SMART" id="SM00304">
    <property type="entry name" value="HAMP"/>
    <property type="match status" value="1"/>
</dbReference>
<dbReference type="CDD" id="cd06225">
    <property type="entry name" value="HAMP"/>
    <property type="match status" value="1"/>
</dbReference>
<dbReference type="GO" id="GO:0007165">
    <property type="term" value="P:signal transduction"/>
    <property type="evidence" value="ECO:0007669"/>
    <property type="project" value="InterPro"/>
</dbReference>
<dbReference type="Gene3D" id="3.60.40.10">
    <property type="entry name" value="PPM-type phosphatase domain"/>
    <property type="match status" value="1"/>
</dbReference>
<keyword evidence="11" id="KW-1185">Reference proteome</keyword>
<dbReference type="PROSITE" id="PS50885">
    <property type="entry name" value="HAMP"/>
    <property type="match status" value="1"/>
</dbReference>
<evidence type="ECO:0000256" key="4">
    <source>
        <dbReference type="ARBA" id="ARBA00022777"/>
    </source>
</evidence>
<dbReference type="Gene3D" id="6.10.340.10">
    <property type="match status" value="1"/>
</dbReference>
<dbReference type="SUPFAM" id="SSF55874">
    <property type="entry name" value="ATPase domain of HSP90 chaperone/DNA topoisomerase II/histidine kinase"/>
    <property type="match status" value="1"/>
</dbReference>
<proteinExistence type="predicted"/>
<reference evidence="10 11" key="1">
    <citation type="submission" date="2019-09" db="EMBL/GenBank/DDBJ databases">
        <title>Arenimonas chukotkensis sp. nov., a bacterium isolated from Chukotka hot spring, Arctic region, Russia.</title>
        <authorList>
            <person name="Zayulina K.S."/>
            <person name="Prokofeva M.I."/>
            <person name="Elcheninov A.G."/>
            <person name="Novikov A."/>
            <person name="Kochetkova T.V."/>
            <person name="Kublanov I.V."/>
        </authorList>
    </citation>
    <scope>NUCLEOTIDE SEQUENCE [LARGE SCALE GENOMIC DNA]</scope>
    <source>
        <strain evidence="10 11">3729k</strain>
    </source>
</reference>
<dbReference type="InterPro" id="IPR003660">
    <property type="entry name" value="HAMP_dom"/>
</dbReference>
<dbReference type="Pfam" id="PF00672">
    <property type="entry name" value="HAMP"/>
    <property type="match status" value="1"/>
</dbReference>
<evidence type="ECO:0000313" key="10">
    <source>
        <dbReference type="EMBL" id="KAA2285088.1"/>
    </source>
</evidence>
<dbReference type="PANTHER" id="PTHR43156">
    <property type="entry name" value="STAGE II SPORULATION PROTEIN E-RELATED"/>
    <property type="match status" value="1"/>
</dbReference>
<dbReference type="CDD" id="cd16936">
    <property type="entry name" value="HATPase_RsbW-like"/>
    <property type="match status" value="1"/>
</dbReference>
<feature type="region of interest" description="Disordered" evidence="6">
    <location>
        <begin position="749"/>
        <end position="768"/>
    </location>
</feature>
<organism evidence="10 11">
    <name type="scientific">Arenimonas fontis</name>
    <dbReference type="NCBI Taxonomy" id="2608255"/>
    <lineage>
        <taxon>Bacteria</taxon>
        <taxon>Pseudomonadati</taxon>
        <taxon>Pseudomonadota</taxon>
        <taxon>Gammaproteobacteria</taxon>
        <taxon>Lysobacterales</taxon>
        <taxon>Lysobacteraceae</taxon>
        <taxon>Arenimonas</taxon>
    </lineage>
</organism>
<evidence type="ECO:0000313" key="11">
    <source>
        <dbReference type="Proteomes" id="UP000322165"/>
    </source>
</evidence>
<evidence type="ECO:0000256" key="3">
    <source>
        <dbReference type="ARBA" id="ARBA00022679"/>
    </source>
</evidence>
<keyword evidence="7" id="KW-0812">Transmembrane</keyword>
<dbReference type="EMBL" id="VUOD01000004">
    <property type="protein sequence ID" value="KAA2285088.1"/>
    <property type="molecule type" value="Genomic_DNA"/>
</dbReference>
<protein>
    <submittedName>
        <fullName evidence="10">SpoIIE family protein phosphatase</fullName>
    </submittedName>
</protein>